<keyword evidence="2" id="KW-1003">Cell membrane</keyword>
<feature type="domain" description="CUB" evidence="12">
    <location>
        <begin position="3647"/>
        <end position="3760"/>
    </location>
</feature>
<dbReference type="SUPFAM" id="SSF57196">
    <property type="entry name" value="EGF/Laminin"/>
    <property type="match status" value="2"/>
</dbReference>
<feature type="domain" description="CUB" evidence="12">
    <location>
        <begin position="764"/>
        <end position="876"/>
    </location>
</feature>
<dbReference type="SMART" id="SM00181">
    <property type="entry name" value="EGF"/>
    <property type="match status" value="8"/>
</dbReference>
<dbReference type="SUPFAM" id="SSF57184">
    <property type="entry name" value="Growth factor receptor domain"/>
    <property type="match status" value="2"/>
</dbReference>
<evidence type="ECO:0000256" key="9">
    <source>
        <dbReference type="PROSITE-ProRule" id="PRU00059"/>
    </source>
</evidence>
<feature type="domain" description="EGF-like" evidence="13">
    <location>
        <begin position="444"/>
        <end position="479"/>
    </location>
</feature>
<dbReference type="CDD" id="cd00054">
    <property type="entry name" value="EGF_CA"/>
    <property type="match status" value="5"/>
</dbReference>
<dbReference type="FunFam" id="2.10.25.10:FF:000038">
    <property type="entry name" value="Fibrillin 2"/>
    <property type="match status" value="1"/>
</dbReference>
<dbReference type="InterPro" id="IPR000152">
    <property type="entry name" value="EGF-type_Asp/Asn_hydroxyl_site"/>
</dbReference>
<evidence type="ECO:0000256" key="1">
    <source>
        <dbReference type="ARBA" id="ARBA00004236"/>
    </source>
</evidence>
<dbReference type="PROSITE" id="PS01186">
    <property type="entry name" value="EGF_2"/>
    <property type="match status" value="3"/>
</dbReference>
<feature type="domain" description="CUB" evidence="12">
    <location>
        <begin position="2430"/>
        <end position="2546"/>
    </location>
</feature>
<dbReference type="Gene3D" id="2.10.25.10">
    <property type="entry name" value="Laminin"/>
    <property type="match status" value="7"/>
</dbReference>
<feature type="domain" description="CUB" evidence="12">
    <location>
        <begin position="998"/>
        <end position="1116"/>
    </location>
</feature>
<feature type="domain" description="EGF-like" evidence="13">
    <location>
        <begin position="383"/>
        <end position="429"/>
    </location>
</feature>
<keyword evidence="4" id="KW-0732">Signal</keyword>
<keyword evidence="5" id="KW-0677">Repeat</keyword>
<feature type="domain" description="CUB" evidence="12">
    <location>
        <begin position="645"/>
        <end position="758"/>
    </location>
</feature>
<reference evidence="14" key="1">
    <citation type="submission" date="2017-11" db="EMBL/GenBank/DDBJ databases">
        <title>The sensing device of the deep-sea amphipod.</title>
        <authorList>
            <person name="Kobayashi H."/>
            <person name="Nagahama T."/>
            <person name="Arai W."/>
            <person name="Sasagawa Y."/>
            <person name="Umeda M."/>
            <person name="Hayashi T."/>
            <person name="Nikaido I."/>
            <person name="Watanabe H."/>
            <person name="Oguri K."/>
            <person name="Kitazato H."/>
            <person name="Fujioka K."/>
            <person name="Kido Y."/>
            <person name="Takami H."/>
        </authorList>
    </citation>
    <scope>NUCLEOTIDE SEQUENCE</scope>
    <source>
        <tissue evidence="14">Whole body</tissue>
    </source>
</reference>
<feature type="domain" description="CUB" evidence="12">
    <location>
        <begin position="2074"/>
        <end position="2188"/>
    </location>
</feature>
<feature type="domain" description="CUB" evidence="12">
    <location>
        <begin position="3023"/>
        <end position="3137"/>
    </location>
</feature>
<dbReference type="InterPro" id="IPR009030">
    <property type="entry name" value="Growth_fac_rcpt_cys_sf"/>
</dbReference>
<dbReference type="CDD" id="cd00053">
    <property type="entry name" value="EGF"/>
    <property type="match status" value="1"/>
</dbReference>
<dbReference type="Gene3D" id="2.60.120.290">
    <property type="entry name" value="Spermadhesin, CUB domain"/>
    <property type="match status" value="27"/>
</dbReference>
<feature type="disulfide bond" evidence="10">
    <location>
        <begin position="490"/>
        <end position="507"/>
    </location>
</feature>
<feature type="domain" description="CUB" evidence="12">
    <location>
        <begin position="1473"/>
        <end position="1589"/>
    </location>
</feature>
<feature type="domain" description="CUB" evidence="12">
    <location>
        <begin position="1942"/>
        <end position="2056"/>
    </location>
</feature>
<feature type="domain" description="CUB" evidence="12">
    <location>
        <begin position="3383"/>
        <end position="3528"/>
    </location>
</feature>
<dbReference type="PROSITE" id="PS00010">
    <property type="entry name" value="ASX_HYDROXYL"/>
    <property type="match status" value="2"/>
</dbReference>
<evidence type="ECO:0000256" key="6">
    <source>
        <dbReference type="ARBA" id="ARBA00023136"/>
    </source>
</evidence>
<comment type="subcellular location">
    <subcellularLocation>
        <location evidence="1">Cell membrane</location>
    </subcellularLocation>
</comment>
<dbReference type="Pfam" id="PF00008">
    <property type="entry name" value="EGF"/>
    <property type="match status" value="2"/>
</dbReference>
<dbReference type="InterPro" id="IPR000859">
    <property type="entry name" value="CUB_dom"/>
</dbReference>
<feature type="domain" description="CUB" evidence="12">
    <location>
        <begin position="2189"/>
        <end position="2305"/>
    </location>
</feature>
<evidence type="ECO:0000259" key="12">
    <source>
        <dbReference type="PROSITE" id="PS01180"/>
    </source>
</evidence>
<dbReference type="GO" id="GO:0005886">
    <property type="term" value="C:plasma membrane"/>
    <property type="evidence" value="ECO:0007669"/>
    <property type="project" value="UniProtKB-SubCell"/>
</dbReference>
<evidence type="ECO:0000259" key="13">
    <source>
        <dbReference type="PROSITE" id="PS50026"/>
    </source>
</evidence>
<feature type="domain" description="EGF-like" evidence="13">
    <location>
        <begin position="164"/>
        <end position="200"/>
    </location>
</feature>
<feature type="domain" description="CUB" evidence="12">
    <location>
        <begin position="1708"/>
        <end position="1828"/>
    </location>
</feature>
<dbReference type="Pfam" id="PF07645">
    <property type="entry name" value="EGF_CA"/>
    <property type="match status" value="3"/>
</dbReference>
<keyword evidence="3 10" id="KW-0245">EGF-like domain</keyword>
<feature type="disulfide bond" evidence="10">
    <location>
        <begin position="469"/>
        <end position="478"/>
    </location>
</feature>
<feature type="disulfide bond" evidence="9">
    <location>
        <begin position="2898"/>
        <end position="2925"/>
    </location>
</feature>
<feature type="domain" description="CUB" evidence="12">
    <location>
        <begin position="2309"/>
        <end position="2428"/>
    </location>
</feature>
<protein>
    <submittedName>
        <fullName evidence="14">Cubilin</fullName>
    </submittedName>
</protein>
<dbReference type="FunFam" id="2.10.25.10:FF:000143">
    <property type="entry name" value="Protein crumbs 1"/>
    <property type="match status" value="1"/>
</dbReference>
<evidence type="ECO:0000256" key="8">
    <source>
        <dbReference type="ARBA" id="ARBA00023180"/>
    </source>
</evidence>
<dbReference type="EMBL" id="IACT01003013">
    <property type="protein sequence ID" value="LAC22266.1"/>
    <property type="molecule type" value="mRNA"/>
</dbReference>
<feature type="disulfide bond" evidence="10">
    <location>
        <begin position="448"/>
        <end position="458"/>
    </location>
</feature>
<organism evidence="14">
    <name type="scientific">Hirondellea gigas</name>
    <dbReference type="NCBI Taxonomy" id="1518452"/>
    <lineage>
        <taxon>Eukaryota</taxon>
        <taxon>Metazoa</taxon>
        <taxon>Ecdysozoa</taxon>
        <taxon>Arthropoda</taxon>
        <taxon>Crustacea</taxon>
        <taxon>Multicrustacea</taxon>
        <taxon>Malacostraca</taxon>
        <taxon>Eumalacostraca</taxon>
        <taxon>Peracarida</taxon>
        <taxon>Amphipoda</taxon>
        <taxon>Amphilochidea</taxon>
        <taxon>Lysianassida</taxon>
        <taxon>Lysianassidira</taxon>
        <taxon>Lysianassoidea</taxon>
        <taxon>Lysianassidae</taxon>
        <taxon>Hirondellea</taxon>
    </lineage>
</organism>
<dbReference type="PANTHER" id="PTHR24251:SF37">
    <property type="entry name" value="CUB DOMAIN-CONTAINING PROTEIN"/>
    <property type="match status" value="1"/>
</dbReference>
<proteinExistence type="evidence at transcript level"/>
<feature type="domain" description="EGF-like" evidence="13">
    <location>
        <begin position="202"/>
        <end position="243"/>
    </location>
</feature>
<feature type="disulfide bond" evidence="10">
    <location>
        <begin position="233"/>
        <end position="242"/>
    </location>
</feature>
<feature type="domain" description="CUB" evidence="12">
    <location>
        <begin position="3530"/>
        <end position="3641"/>
    </location>
</feature>
<dbReference type="InterPro" id="IPR035914">
    <property type="entry name" value="Sperma_CUB_dom_sf"/>
</dbReference>
<evidence type="ECO:0000256" key="7">
    <source>
        <dbReference type="ARBA" id="ARBA00023157"/>
    </source>
</evidence>
<feature type="coiled-coil region" evidence="11">
    <location>
        <begin position="105"/>
        <end position="132"/>
    </location>
</feature>
<dbReference type="PROSITE" id="PS00022">
    <property type="entry name" value="EGF_1"/>
    <property type="match status" value="4"/>
</dbReference>
<dbReference type="FunFam" id="2.60.120.290:FF:000003">
    <property type="entry name" value="Neuropilin"/>
    <property type="match status" value="2"/>
</dbReference>
<feature type="domain" description="CUB" evidence="12">
    <location>
        <begin position="877"/>
        <end position="994"/>
    </location>
</feature>
<feature type="disulfide bond" evidence="9">
    <location>
        <begin position="2670"/>
        <end position="2697"/>
    </location>
</feature>
<evidence type="ECO:0000256" key="2">
    <source>
        <dbReference type="ARBA" id="ARBA00022475"/>
    </source>
</evidence>
<feature type="domain" description="CUB" evidence="12">
    <location>
        <begin position="2550"/>
        <end position="2665"/>
    </location>
</feature>
<feature type="domain" description="CUB" evidence="12">
    <location>
        <begin position="2670"/>
        <end position="2781"/>
    </location>
</feature>
<evidence type="ECO:0000313" key="14">
    <source>
        <dbReference type="EMBL" id="LAC22266.1"/>
    </source>
</evidence>
<comment type="caution">
    <text evidence="10">Lacks conserved residue(s) required for the propagation of feature annotation.</text>
</comment>
<dbReference type="InterPro" id="IPR049883">
    <property type="entry name" value="NOTCH1_EGF-like"/>
</dbReference>
<keyword evidence="8" id="KW-0325">Glycoprotein</keyword>
<dbReference type="CDD" id="cd00041">
    <property type="entry name" value="CUB"/>
    <property type="match status" value="25"/>
</dbReference>
<feature type="disulfide bond" evidence="9">
    <location>
        <begin position="645"/>
        <end position="672"/>
    </location>
</feature>
<feature type="domain" description="CUB" evidence="12">
    <location>
        <begin position="1832"/>
        <end position="1942"/>
    </location>
</feature>
<evidence type="ECO:0000256" key="3">
    <source>
        <dbReference type="ARBA" id="ARBA00022536"/>
    </source>
</evidence>
<feature type="disulfide bond" evidence="9">
    <location>
        <begin position="2430"/>
        <end position="2457"/>
    </location>
</feature>
<feature type="disulfide bond" evidence="10">
    <location>
        <begin position="509"/>
        <end position="518"/>
    </location>
</feature>
<keyword evidence="7 10" id="KW-1015">Disulfide bond</keyword>
<keyword evidence="6" id="KW-0472">Membrane</keyword>
<feature type="domain" description="CUB" evidence="12">
    <location>
        <begin position="1122"/>
        <end position="1235"/>
    </location>
</feature>
<dbReference type="GO" id="GO:0005509">
    <property type="term" value="F:calcium ion binding"/>
    <property type="evidence" value="ECO:0007669"/>
    <property type="project" value="InterPro"/>
</dbReference>
<feature type="domain" description="CUB" evidence="12">
    <location>
        <begin position="525"/>
        <end position="641"/>
    </location>
</feature>
<dbReference type="InterPro" id="IPR018097">
    <property type="entry name" value="EGF_Ca-bd_CS"/>
</dbReference>
<evidence type="ECO:0000256" key="5">
    <source>
        <dbReference type="ARBA" id="ARBA00022737"/>
    </source>
</evidence>
<feature type="coiled-coil region" evidence="11">
    <location>
        <begin position="23"/>
        <end position="50"/>
    </location>
</feature>
<dbReference type="FunFam" id="2.10.25.10:FF:000260">
    <property type="entry name" value="Notch receptor 4"/>
    <property type="match status" value="1"/>
</dbReference>
<dbReference type="Pfam" id="PF00431">
    <property type="entry name" value="CUB"/>
    <property type="match status" value="27"/>
</dbReference>
<dbReference type="InterPro" id="IPR000742">
    <property type="entry name" value="EGF"/>
</dbReference>
<feature type="domain" description="CUB" evidence="12">
    <location>
        <begin position="2898"/>
        <end position="3022"/>
    </location>
</feature>
<feature type="disulfide bond" evidence="9">
    <location>
        <begin position="2074"/>
        <end position="2101"/>
    </location>
</feature>
<feature type="disulfide bond" evidence="9">
    <location>
        <begin position="2189"/>
        <end position="2216"/>
    </location>
</feature>
<dbReference type="SMART" id="SM00042">
    <property type="entry name" value="CUB"/>
    <property type="match status" value="27"/>
</dbReference>
<feature type="domain" description="EGF-like" evidence="13">
    <location>
        <begin position="481"/>
        <end position="519"/>
    </location>
</feature>
<name>A0A6A7FUH2_9CRUS</name>
<feature type="domain" description="CUB" evidence="12">
    <location>
        <begin position="1350"/>
        <end position="1471"/>
    </location>
</feature>
<evidence type="ECO:0000256" key="4">
    <source>
        <dbReference type="ARBA" id="ARBA00022729"/>
    </source>
</evidence>
<dbReference type="FunFam" id="2.60.120.290:FF:000005">
    <property type="entry name" value="Procollagen C-endopeptidase enhancer 1"/>
    <property type="match status" value="4"/>
</dbReference>
<feature type="domain" description="CUB" evidence="12">
    <location>
        <begin position="2783"/>
        <end position="2894"/>
    </location>
</feature>
<accession>A0A6A7FUH2</accession>
<dbReference type="InterPro" id="IPR001881">
    <property type="entry name" value="EGF-like_Ca-bd_dom"/>
</dbReference>
<dbReference type="SUPFAM" id="SSF49854">
    <property type="entry name" value="Spermadhesin, CUB domain"/>
    <property type="match status" value="27"/>
</dbReference>
<feature type="domain" description="CUB" evidence="12">
    <location>
        <begin position="1593"/>
        <end position="1707"/>
    </location>
</feature>
<feature type="disulfide bond" evidence="9">
    <location>
        <begin position="525"/>
        <end position="552"/>
    </location>
</feature>
<dbReference type="SMART" id="SM00179">
    <property type="entry name" value="EGF_CA"/>
    <property type="match status" value="8"/>
</dbReference>
<dbReference type="PROSITE" id="PS01187">
    <property type="entry name" value="EGF_CA"/>
    <property type="match status" value="2"/>
</dbReference>
<feature type="domain" description="CUB" evidence="12">
    <location>
        <begin position="3255"/>
        <end position="3379"/>
    </location>
</feature>
<dbReference type="FunFam" id="2.60.120.290:FF:000013">
    <property type="entry name" value="Membrane frizzled-related protein"/>
    <property type="match status" value="12"/>
</dbReference>
<feature type="domain" description="CUB" evidence="12">
    <location>
        <begin position="1239"/>
        <end position="1349"/>
    </location>
</feature>
<evidence type="ECO:0000256" key="11">
    <source>
        <dbReference type="SAM" id="Coils"/>
    </source>
</evidence>
<dbReference type="PANTHER" id="PTHR24251">
    <property type="entry name" value="OVOCHYMASE-RELATED"/>
    <property type="match status" value="1"/>
</dbReference>
<feature type="disulfide bond" evidence="10">
    <location>
        <begin position="190"/>
        <end position="199"/>
    </location>
</feature>
<evidence type="ECO:0000256" key="10">
    <source>
        <dbReference type="PROSITE-ProRule" id="PRU00076"/>
    </source>
</evidence>
<dbReference type="PROSITE" id="PS01180">
    <property type="entry name" value="CUB"/>
    <property type="match status" value="27"/>
</dbReference>
<dbReference type="PROSITE" id="PS50026">
    <property type="entry name" value="EGF_3"/>
    <property type="match status" value="5"/>
</dbReference>
<sequence length="3785" mass="415791">MLLQNLSRVAQEVSSESHLVSNLNTFRNNLTEHKGQLDSLRTRVQNIDNTLTPMSRKYDEISRVLGDNGAAQLQNITNWMNSIASQTGVGSSSTLFRLQQRVTQVEARISDLSNYQSRIEELEQALVTTRNSSGSRGNRRGNRVNNRANYRLNRRLRVVEALIRRRECNSMPCGHGGTCIDGVGLFQCLCRPGWSGQTCADDVDECVEYAGTELGCQNGGTCLNTEGSYRCSCPSGFYGRHCTLKSDTCTTATGGSLCDHGDCFPQPSGGRSYSCRCHQGWRQATGSISCSDDVNECEAGRTNHCSSNPPVRCINIPGSYVCGACPTGYTGDGFRCTDINECALFNGGCSLSPRVQCINEVGGRRCGACPPGYTGDGSFCTPQPSPCLSSPCHHLAHCIDTLQHMLPNYYQCQCPNGYAGNGIGPFGCQLSNTGGGSTSGGGGSYSHCASNPCVHGTCVSSGASYLCHCAVGYTGTRCELSSDPCSSSPCRNGGSCSSVTGSRSFSCSCPRAYTGPTCTTRAQSCGGVLTGTGGIVHYPSPGIERYDHNISCAWRIVVQVPKVINITFTEFHLESGRSCPYDWLQIHDGRGSSSQLIGRFCGSSAPGVNNTLISTHNKLYLWFRSDHSRAGSGFTFNWTAQAAVCGGDLRGQDHGSINSPGYPGNYPNNRNCSWTIRVRPGKRILFHFAALAIETHPNCSYDKLEVRDGLSPGSALLAEYCSSQNPAPLTTSGSEASILFHTDPSSTDTGFHISYSSVPALPGCGGVLTGDMGTFSSPAMNGRYHHNMLCEWLIRVPAAETIDLNVTSFSLEGGRSCYYDYLEFRDGGLADSPLIGKYCGRRMPPSIQSSGNQLFVTFKTDSSVSYSGFEARYQVACGGEFIGPIGVIRSPYHPERYPHNRECIYVISQPVGKAIVLNFTSFDVEDSRWARRCIFDYVEIRDGASSSFPLLGHYCGPPSSTPPLIISTLNFLWIKFKTDASVANRGFLAHYTTIDIRCGGVLRDAFGSISSPNSPDRYPGNSDCTWVIEAPQDHVIQLAWQMFVLESHENCFFDYVEVFDNSTVSSSTDQENRYNTRYCGTNSPPVMTSQGNMVTIHFHSDSSVSHDGFAFTYHTLNASVVCGGQYHTESGVIKSPRYPGRYPPSRTCEWTITAPVFRQLTLNFTHFDVGRTTDCTDDYLEIRNGAYDNSPLMTKLCGRNITVPEILSHNQHLYLKMVSNRYYAGTGFIATWNGATTGCGGTMTSVNGEIISPGYPQPYHHRADCYWDIRVNEGSKISFHIVDIDMERGPNCLYDYIEVRDPKASVLLGRFCSSQSPISLSASSNELKVRFRSDYSSNGRGFKAQYFSDCITNLTGPHGVIESPNFPLDYPHHRNCSWTIRAPRGNSITVAFSHFDVEDTINAASTTCHYDYVEVRVGSQSDSSRTVKGHFCGARVPHPVSSGPGMDIMEVVFLSDYSVAKNGFRAEWLIVGCGGMYSKSSDEFTSPNYPNVYPANRDCEWHIETAPGTRVKITIHGFDIEAPTHTNDCVFDSLKVYGGPDITSPVLTSLCHKSMDTVSVTSEGNTALLVMRSDGSVRGNGFRVSYQSLAGGCGGLFTAPHGNIQSPNYPANYERNTDCTWTITVDPLHVVEFTFEDFDVEPHANCSYDYLMLFDGNDRTAPLLLQHCGSSVPSPAVWRSSGNSLTIRLKADPNIQSRGFKANYTTGCGARIPIHPGMTGELKSPNYPSNFRAGVTCTWHLEASEGERVQLVFNHLDIRIPEFAWNNGSCIADYVSIHDGATLDSPEQARYCGTSSPPTVYSSSRYLTVNMIIRMGHGVGFRATYSEVSVSCGGDLTSESGQLASPNYPDSYPSGYDCTWTITAGAGNRVQLTFSEFDIAESENCNTDYVEVHEVSAEGRLLMHNCSDQVMPSITANRALWIRFRSGDDSSAPGFLASFAMLHGRILYGSGEIVSPLYPHTYHGVGVYEWRVQGTGRYVAITVLQMNIELDPTQDICLSSLTIYDGWSDASVVLANLCGYEAPTAPIITSHVSAMIRFTSNSRFEGSRFRLRYETVEDRNETVTIADSTVDTDCQYHVYVNRSITISSPNYPQNYDNNLNCEWVIEGLPHNRLRLRLYQRLEESSQCSYDWIGIYNGVDGYPNWNRTHLICRRDQFVRFVSDGRFLKLRFRTDMSVTNRGFTAYINAVCGGTLRDTDGVIYSPGYPTRNYYSYLNCEWTIRVRPGRTIRIQFTEFHVLNTTVTCQGDYLLIRNGESLSSPYLGNGRYCGNNVPDSLVSSSNVVKLRFISDSTNTARGFHLRYSEESDSCSGSHHLSAEVPDVTIMTPNYPNLPHPHTECSWVITAPHDQTVKLEFQEPFDIVTSYDGTCDQAWVEVRDGGTLLAPSMGKFCGSRSPNSLQSSDSVIFFRYYSNVTLPHSGFKLTAKLGTCGGTIRFENSGVITSPGYPEAYEANINCTWTLVAPIGHYISFHFLNMAIHSTSRNCSADRGVLIIRELNSTGEILGRACGSNLPEAIDTASNTALVSFKAGTNPFSGSGFTLMYNVSFEECGGDLSGLSGSFSSPGYPHGYTHRRQCLWRIQGPLGKRIKLVFDDLDIMRRNRYSCRDYVLVYNGLDDHSPRMGRSYICGTQTGMTFNSSMNGMKIRFITRGHSTSKGFRVSWTATEEQECGGEISGSSGSLSSPGLERGYYNNSMHCVWTYHVPNASNSSLVISVGHLDIESYHDFIRIEGVTNGQRQLVDTVVRGNENSIIVLPYPTVIISFITDYSVNRTGWNLTYSLSPCGGYRRGPNDVIQSPGFPTGYPNSAHCAWFLEYQEGSQIEFEFTDFRLEDSIHHDYVRLLNGRYMSSPEIGRYTGTTNPGNVGPTMTNALHLIFLTDDSTTNDGFRAIARQHDAGCGGVFHGRQGNISSPGFPSVNYANNIECEWTIVVSPGHHIKLSFVQLFDIETTAGCTNDYVQVLQFTEVGLLEGADRQEQWEPRGKFCGKQIPQSVFSSGRRVKLHFQTNEAVQGSGFKASWTALCGGVFNSSAGVISSPDHPGRYPPNANCTYTINATPITFITITFISFDLEGYSWSRHGCRYDWVQVSYEGSYGSIANKFCGRELPPMITTRGTTTISFITDRSMQRTGFLANYTADSCGGEVTESGVITLPMSSGYHNNMNCRWNITAPTAKAIRFKFTNLHLERGHACSFDGVKIYDGFELHEGNLLGVYCGDHTSDLPILSSHSNTAIVLFHTDSSVTHDGFTLAVDFTYACGGVVNISSTTSTHTIRSLDVDSDGQYEPLLLCRWLLMAPHDQVVALTFTRFNLELQPENDTRICPYDYLAIYDGSSVGDEQLYRGCGSTAPTSPVVSSSNVMVVVFHSDSANQTEGFTATVTSQEHPCGSSALTASNTSQVLESPQYPQDYPVSIRCRWVITAPENRTVTIHFDDLDIEMSSECSKDALYINDIYPGTDESLIFTSPGNQHDSNYITLDNGIRVRLHNQYEYNGICGSTKPQATSWNYRQVVLRFRSDEQNTGHGFRLHYSISTCNRTYSAAYGTLSARIIEDGTECTAVVQAPVGSFIAVYFHYLSLSSSVASDDTGCGSNSLRVYDGDSMSAPLLETLCGYFTPSPIYSSGNQLTLVMHADNQNSNYLANYVISDQRNGCGGNIQGVGGYLMSPGYPATSPSNLDCIFTLTVPSPAHAYLMFRAFDFGGLGGCNSTYMEIYDVLDDNSSNFMARYCGDETPAPHMAAGNRVIVRYTTGIQVSGQGWMIGFAGAQLHPQSVEELASIRISPEPSTTMTP</sequence>
<feature type="domain" description="CUB" evidence="12">
    <location>
        <begin position="3139"/>
        <end position="3252"/>
    </location>
</feature>
<keyword evidence="11" id="KW-0175">Coiled coil</keyword>